<keyword evidence="1" id="KW-1133">Transmembrane helix</keyword>
<keyword evidence="1" id="KW-0812">Transmembrane</keyword>
<evidence type="ECO:0000313" key="2">
    <source>
        <dbReference type="EMBL" id="KAJ8314017.1"/>
    </source>
</evidence>
<proteinExistence type="predicted"/>
<evidence type="ECO:0000256" key="1">
    <source>
        <dbReference type="SAM" id="Phobius"/>
    </source>
</evidence>
<sequence>MRHRNEMKTTIFLGLGCSIASMVMLVPSIFIFFRYKLFAFLYMYNSIILDLSFIKYSAFSSAKATQNQTSHKFLRRSFIKGDNDSVVGHPVTILLLPKDGKCRLHIK</sequence>
<keyword evidence="1" id="KW-0472">Membrane</keyword>
<comment type="caution">
    <text evidence="2">The sequence shown here is derived from an EMBL/GenBank/DDBJ whole genome shotgun (WGS) entry which is preliminary data.</text>
</comment>
<evidence type="ECO:0000313" key="3">
    <source>
        <dbReference type="Proteomes" id="UP001217089"/>
    </source>
</evidence>
<reference evidence="2 3" key="1">
    <citation type="submission" date="2022-12" db="EMBL/GenBank/DDBJ databases">
        <title>Chromosome-level genome of Tegillarca granosa.</title>
        <authorList>
            <person name="Kim J."/>
        </authorList>
    </citation>
    <scope>NUCLEOTIDE SEQUENCE [LARGE SCALE GENOMIC DNA]</scope>
    <source>
        <strain evidence="2">Teg-2019</strain>
        <tissue evidence="2">Adductor muscle</tissue>
    </source>
</reference>
<dbReference type="EMBL" id="JARBDR010000342">
    <property type="protein sequence ID" value="KAJ8314017.1"/>
    <property type="molecule type" value="Genomic_DNA"/>
</dbReference>
<organism evidence="2 3">
    <name type="scientific">Tegillarca granosa</name>
    <name type="common">Malaysian cockle</name>
    <name type="synonym">Anadara granosa</name>
    <dbReference type="NCBI Taxonomy" id="220873"/>
    <lineage>
        <taxon>Eukaryota</taxon>
        <taxon>Metazoa</taxon>
        <taxon>Spiralia</taxon>
        <taxon>Lophotrochozoa</taxon>
        <taxon>Mollusca</taxon>
        <taxon>Bivalvia</taxon>
        <taxon>Autobranchia</taxon>
        <taxon>Pteriomorphia</taxon>
        <taxon>Arcoida</taxon>
        <taxon>Arcoidea</taxon>
        <taxon>Arcidae</taxon>
        <taxon>Tegillarca</taxon>
    </lineage>
</organism>
<protein>
    <submittedName>
        <fullName evidence="2">Uncharacterized protein</fullName>
    </submittedName>
</protein>
<name>A0ABQ9F9I6_TEGGR</name>
<feature type="transmembrane region" description="Helical" evidence="1">
    <location>
        <begin position="12"/>
        <end position="33"/>
    </location>
</feature>
<keyword evidence="3" id="KW-1185">Reference proteome</keyword>
<dbReference type="Proteomes" id="UP001217089">
    <property type="component" value="Unassembled WGS sequence"/>
</dbReference>
<gene>
    <name evidence="2" type="ORF">KUTeg_008578</name>
</gene>
<feature type="transmembrane region" description="Helical" evidence="1">
    <location>
        <begin position="39"/>
        <end position="58"/>
    </location>
</feature>
<accession>A0ABQ9F9I6</accession>